<feature type="transmembrane region" description="Helical" evidence="5">
    <location>
        <begin position="13"/>
        <end position="34"/>
    </location>
</feature>
<feature type="domain" description="Histidine kinase" evidence="6">
    <location>
        <begin position="357"/>
        <end position="578"/>
    </location>
</feature>
<accession>A0A3D9D5Y2</accession>
<evidence type="ECO:0000259" key="6">
    <source>
        <dbReference type="PROSITE" id="PS50109"/>
    </source>
</evidence>
<keyword evidence="5" id="KW-0472">Membrane</keyword>
<dbReference type="Proteomes" id="UP000257030">
    <property type="component" value="Unassembled WGS sequence"/>
</dbReference>
<dbReference type="GO" id="GO:0000155">
    <property type="term" value="F:phosphorelay sensor kinase activity"/>
    <property type="evidence" value="ECO:0007669"/>
    <property type="project" value="InterPro"/>
</dbReference>
<dbReference type="Gene3D" id="3.30.565.10">
    <property type="entry name" value="Histidine kinase-like ATPase, C-terminal domain"/>
    <property type="match status" value="1"/>
</dbReference>
<evidence type="ECO:0000256" key="3">
    <source>
        <dbReference type="ARBA" id="ARBA00022679"/>
    </source>
</evidence>
<proteinExistence type="predicted"/>
<dbReference type="InterPro" id="IPR003594">
    <property type="entry name" value="HATPase_dom"/>
</dbReference>
<keyword evidence="4 7" id="KW-0418">Kinase</keyword>
<dbReference type="SUPFAM" id="SSF55874">
    <property type="entry name" value="ATPase domain of HSP90 chaperone/DNA topoisomerase II/histidine kinase"/>
    <property type="match status" value="1"/>
</dbReference>
<keyword evidence="5" id="KW-0812">Transmembrane</keyword>
<dbReference type="GO" id="GO:0009927">
    <property type="term" value="F:histidine phosphotransfer kinase activity"/>
    <property type="evidence" value="ECO:0007669"/>
    <property type="project" value="TreeGrafter"/>
</dbReference>
<dbReference type="EC" id="2.7.13.3" evidence="2"/>
<dbReference type="SUPFAM" id="SSF47384">
    <property type="entry name" value="Homodimeric domain of signal transducing histidine kinase"/>
    <property type="match status" value="1"/>
</dbReference>
<dbReference type="OrthoDB" id="9815750at2"/>
<evidence type="ECO:0000256" key="5">
    <source>
        <dbReference type="SAM" id="Phobius"/>
    </source>
</evidence>
<sequence>MKYKFLDFKLRKVVHYSLILCILLIQVIIAIFFYNEFINEKKLQFIKNQLDESKALGGLTDNSRKDFMDAQNYFQKYVISQDDKDLKLYFESLKKLNSNFEKINDYGDTHLELKNKLAKQKKDTLKIVKLQTIIDSVYQYSLKPPVTIIPDQHYELERYKNIDNFEDLNIQTQTYSDTIKKKGLMGRLKDAISGKVDVQKESTVITMTNKKPANLSKIKLRLDSLAKSMDKYYTTEVKKIQRSTVQKQQSMAESQRENIKFYSNFSKLLVYSNGLINVYENAIKEFKSDLEKEYNKQSSSNNKIRTYLVLGLMILMFIVSILIMYFTRIAFIYEMKLNAANKEIKKSLNFKNRILGMLSHELMSPLKIINIFIDKINRTTKDETTKDYLKSIKFTNSTLLIQSNQILEYTKNQEVEKKLVKTVFNLNDEINSIVTAITPYIETRNNKFLVTNRIPADLVVNSDNIKINQIFMNILGNANKFTENGQIDLSMATEKLDENTISLITTVGDTGIGISDSDLEKIFEPYYQGMISDKVDNFGAGLGLNLCKEIIKLFNGEISVSSKLHKGTKVTFRINLSINHNGSTN</sequence>
<dbReference type="InterPro" id="IPR005467">
    <property type="entry name" value="His_kinase_dom"/>
</dbReference>
<reference evidence="7 8" key="1">
    <citation type="journal article" date="2010" name="Syst. Appl. Microbiol.">
        <title>Four new species of Chryseobacterium from the rhizosphere of coastal sand dune plants, Chryseobacterium elymi sp. nov., Chryseobacterium hagamense sp. nov., Chryseobacterium lathyri sp. nov. and Chryseobacterium rhizosphaerae sp. nov.</title>
        <authorList>
            <person name="Cho S.H."/>
            <person name="Lee K.S."/>
            <person name="Shin D.S."/>
            <person name="Han J.H."/>
            <person name="Park K.S."/>
            <person name="Lee C.H."/>
            <person name="Park K.H."/>
            <person name="Kim S.B."/>
        </authorList>
    </citation>
    <scope>NUCLEOTIDE SEQUENCE [LARGE SCALE GENOMIC DNA]</scope>
    <source>
        <strain evidence="7 8">KCTC 22547</strain>
    </source>
</reference>
<protein>
    <recommendedName>
        <fullName evidence="2">histidine kinase</fullName>
        <ecNumber evidence="2">2.7.13.3</ecNumber>
    </recommendedName>
</protein>
<dbReference type="PROSITE" id="PS50109">
    <property type="entry name" value="HIS_KIN"/>
    <property type="match status" value="1"/>
</dbReference>
<dbReference type="PRINTS" id="PR00344">
    <property type="entry name" value="BCTRLSENSOR"/>
</dbReference>
<dbReference type="GO" id="GO:0005886">
    <property type="term" value="C:plasma membrane"/>
    <property type="evidence" value="ECO:0007669"/>
    <property type="project" value="TreeGrafter"/>
</dbReference>
<dbReference type="RefSeq" id="WP_116014745.1">
    <property type="nucleotide sequence ID" value="NZ_QNUH01000028.1"/>
</dbReference>
<feature type="transmembrane region" description="Helical" evidence="5">
    <location>
        <begin position="306"/>
        <end position="326"/>
    </location>
</feature>
<comment type="catalytic activity">
    <reaction evidence="1">
        <text>ATP + protein L-histidine = ADP + protein N-phospho-L-histidine.</text>
        <dbReference type="EC" id="2.7.13.3"/>
    </reaction>
</comment>
<keyword evidence="3" id="KW-0808">Transferase</keyword>
<dbReference type="PANTHER" id="PTHR43047:SF72">
    <property type="entry name" value="OSMOSENSING HISTIDINE PROTEIN KINASE SLN1"/>
    <property type="match status" value="1"/>
</dbReference>
<gene>
    <name evidence="7" type="ORF">DRF60_19550</name>
</gene>
<keyword evidence="8" id="KW-1185">Reference proteome</keyword>
<evidence type="ECO:0000256" key="2">
    <source>
        <dbReference type="ARBA" id="ARBA00012438"/>
    </source>
</evidence>
<dbReference type="Pfam" id="PF02518">
    <property type="entry name" value="HATPase_c"/>
    <property type="match status" value="1"/>
</dbReference>
<evidence type="ECO:0000313" key="7">
    <source>
        <dbReference type="EMBL" id="REC73422.1"/>
    </source>
</evidence>
<evidence type="ECO:0000256" key="4">
    <source>
        <dbReference type="ARBA" id="ARBA00022777"/>
    </source>
</evidence>
<organism evidence="7 8">
    <name type="scientific">Chryseobacterium elymi</name>
    <dbReference type="NCBI Taxonomy" id="395936"/>
    <lineage>
        <taxon>Bacteria</taxon>
        <taxon>Pseudomonadati</taxon>
        <taxon>Bacteroidota</taxon>
        <taxon>Flavobacteriia</taxon>
        <taxon>Flavobacteriales</taxon>
        <taxon>Weeksellaceae</taxon>
        <taxon>Chryseobacterium group</taxon>
        <taxon>Chryseobacterium</taxon>
    </lineage>
</organism>
<dbReference type="AlphaFoldDB" id="A0A3D9D5Y2"/>
<dbReference type="EMBL" id="QNUH01000028">
    <property type="protein sequence ID" value="REC73422.1"/>
    <property type="molecule type" value="Genomic_DNA"/>
</dbReference>
<evidence type="ECO:0000313" key="8">
    <source>
        <dbReference type="Proteomes" id="UP000257030"/>
    </source>
</evidence>
<dbReference type="InterPro" id="IPR004358">
    <property type="entry name" value="Sig_transdc_His_kin-like_C"/>
</dbReference>
<dbReference type="InterPro" id="IPR036097">
    <property type="entry name" value="HisK_dim/P_sf"/>
</dbReference>
<keyword evidence="5" id="KW-1133">Transmembrane helix</keyword>
<name>A0A3D9D5Y2_9FLAO</name>
<dbReference type="Gene3D" id="1.10.287.130">
    <property type="match status" value="1"/>
</dbReference>
<comment type="caution">
    <text evidence="7">The sequence shown here is derived from an EMBL/GenBank/DDBJ whole genome shotgun (WGS) entry which is preliminary data.</text>
</comment>
<dbReference type="SMART" id="SM00387">
    <property type="entry name" value="HATPase_c"/>
    <property type="match status" value="1"/>
</dbReference>
<dbReference type="InterPro" id="IPR036890">
    <property type="entry name" value="HATPase_C_sf"/>
</dbReference>
<dbReference type="PANTHER" id="PTHR43047">
    <property type="entry name" value="TWO-COMPONENT HISTIDINE PROTEIN KINASE"/>
    <property type="match status" value="1"/>
</dbReference>
<evidence type="ECO:0000256" key="1">
    <source>
        <dbReference type="ARBA" id="ARBA00000085"/>
    </source>
</evidence>